<sequence length="53" mass="5972">MTDIIKIKIQGYTLIEVMMALVVFSIGMPAIIWIQISAIQGNDDAAEMRRFKS</sequence>
<comment type="caution">
    <text evidence="2">The sequence shown here is derived from an EMBL/GenBank/DDBJ whole genome shotgun (WGS) entry which is preliminary data.</text>
</comment>
<accession>A0A850TBA5</accession>
<protein>
    <submittedName>
        <fullName evidence="2">Prepilin-type N-terminal cleavage/methylation domain-containing protein</fullName>
    </submittedName>
</protein>
<gene>
    <name evidence="2" type="ORF">HXW94_17260</name>
</gene>
<dbReference type="InterPro" id="IPR012902">
    <property type="entry name" value="N_methyl_site"/>
</dbReference>
<keyword evidence="1" id="KW-0472">Membrane</keyword>
<evidence type="ECO:0000313" key="2">
    <source>
        <dbReference type="EMBL" id="NWH06705.1"/>
    </source>
</evidence>
<evidence type="ECO:0000256" key="1">
    <source>
        <dbReference type="SAM" id="Phobius"/>
    </source>
</evidence>
<keyword evidence="1" id="KW-0812">Transmembrane</keyword>
<dbReference type="RefSeq" id="WP_178368157.1">
    <property type="nucleotide sequence ID" value="NZ_JACADJ010000100.1"/>
</dbReference>
<name>A0A850TBA5_9BACT</name>
<dbReference type="Pfam" id="PF07963">
    <property type="entry name" value="N_methyl"/>
    <property type="match status" value="1"/>
</dbReference>
<dbReference type="NCBIfam" id="TIGR02532">
    <property type="entry name" value="IV_pilin_GFxxxE"/>
    <property type="match status" value="1"/>
</dbReference>
<dbReference type="Proteomes" id="UP000553343">
    <property type="component" value="Unassembled WGS sequence"/>
</dbReference>
<feature type="transmembrane region" description="Helical" evidence="1">
    <location>
        <begin position="12"/>
        <end position="34"/>
    </location>
</feature>
<reference evidence="2 3" key="1">
    <citation type="submission" date="2020-06" db="EMBL/GenBank/DDBJ databases">
        <title>High-quality draft genome of sulfate reducer Desulfobacter latus type strain AcrS2 isolated from marine sediment.</title>
        <authorList>
            <person name="Hoppe M."/>
            <person name="Larsen C.K."/>
            <person name="Marshall I.P.G."/>
            <person name="Schramm A."/>
            <person name="Marietou A.G."/>
        </authorList>
    </citation>
    <scope>NUCLEOTIDE SEQUENCE [LARGE SCALE GENOMIC DNA]</scope>
    <source>
        <strain evidence="2 3">AcRS2</strain>
    </source>
</reference>
<organism evidence="2 3">
    <name type="scientific">Desulfobacter latus</name>
    <dbReference type="NCBI Taxonomy" id="2292"/>
    <lineage>
        <taxon>Bacteria</taxon>
        <taxon>Pseudomonadati</taxon>
        <taxon>Thermodesulfobacteriota</taxon>
        <taxon>Desulfobacteria</taxon>
        <taxon>Desulfobacterales</taxon>
        <taxon>Desulfobacteraceae</taxon>
        <taxon>Desulfobacter</taxon>
    </lineage>
</organism>
<evidence type="ECO:0000313" key="3">
    <source>
        <dbReference type="Proteomes" id="UP000553343"/>
    </source>
</evidence>
<dbReference type="AlphaFoldDB" id="A0A850TBA5"/>
<dbReference type="EMBL" id="JACADJ010000100">
    <property type="protein sequence ID" value="NWH06705.1"/>
    <property type="molecule type" value="Genomic_DNA"/>
</dbReference>
<proteinExistence type="predicted"/>
<keyword evidence="1" id="KW-1133">Transmembrane helix</keyword>
<keyword evidence="3" id="KW-1185">Reference proteome</keyword>